<dbReference type="AlphaFoldDB" id="A0A0D0BGA0"/>
<evidence type="ECO:0000313" key="2">
    <source>
        <dbReference type="EMBL" id="KIK62915.1"/>
    </source>
</evidence>
<accession>A0A0D0BGA0</accession>
<gene>
    <name evidence="2" type="ORF">GYMLUDRAFT_242004</name>
</gene>
<name>A0A0D0BGA0_9AGAR</name>
<proteinExistence type="predicted"/>
<protein>
    <submittedName>
        <fullName evidence="2">Uncharacterized protein</fullName>
    </submittedName>
</protein>
<dbReference type="EMBL" id="KN834765">
    <property type="protein sequence ID" value="KIK62915.1"/>
    <property type="molecule type" value="Genomic_DNA"/>
</dbReference>
<keyword evidence="3" id="KW-1185">Reference proteome</keyword>
<feature type="region of interest" description="Disordered" evidence="1">
    <location>
        <begin position="1"/>
        <end position="47"/>
    </location>
</feature>
<reference evidence="2 3" key="1">
    <citation type="submission" date="2014-04" db="EMBL/GenBank/DDBJ databases">
        <title>Evolutionary Origins and Diversification of the Mycorrhizal Mutualists.</title>
        <authorList>
            <consortium name="DOE Joint Genome Institute"/>
            <consortium name="Mycorrhizal Genomics Consortium"/>
            <person name="Kohler A."/>
            <person name="Kuo A."/>
            <person name="Nagy L.G."/>
            <person name="Floudas D."/>
            <person name="Copeland A."/>
            <person name="Barry K.W."/>
            <person name="Cichocki N."/>
            <person name="Veneault-Fourrey C."/>
            <person name="LaButti K."/>
            <person name="Lindquist E.A."/>
            <person name="Lipzen A."/>
            <person name="Lundell T."/>
            <person name="Morin E."/>
            <person name="Murat C."/>
            <person name="Riley R."/>
            <person name="Ohm R."/>
            <person name="Sun H."/>
            <person name="Tunlid A."/>
            <person name="Henrissat B."/>
            <person name="Grigoriev I.V."/>
            <person name="Hibbett D.S."/>
            <person name="Martin F."/>
        </authorList>
    </citation>
    <scope>NUCLEOTIDE SEQUENCE [LARGE SCALE GENOMIC DNA]</scope>
    <source>
        <strain evidence="2 3">FD-317 M1</strain>
    </source>
</reference>
<feature type="compositionally biased region" description="Polar residues" evidence="1">
    <location>
        <begin position="1"/>
        <end position="40"/>
    </location>
</feature>
<sequence length="167" mass="18746">MPKIPSTTTRGRPQTPSPQKLSLHNTPQRAATPEMPTSPSRLDGTARTQYVAATRASPRLAAHHLTQDRSSLQKATAHTLHPCPKPLQSTITVSPPRPKFDSSRLDSVEKLWLRHHYLVYLDIRNNATEKLSFLRRVADEFLRAFPSHNPVVGGSRLEKIKDYEAAK</sequence>
<dbReference type="HOGENOM" id="CLU_1602919_0_0_1"/>
<organism evidence="2 3">
    <name type="scientific">Collybiopsis luxurians FD-317 M1</name>
    <dbReference type="NCBI Taxonomy" id="944289"/>
    <lineage>
        <taxon>Eukaryota</taxon>
        <taxon>Fungi</taxon>
        <taxon>Dikarya</taxon>
        <taxon>Basidiomycota</taxon>
        <taxon>Agaricomycotina</taxon>
        <taxon>Agaricomycetes</taxon>
        <taxon>Agaricomycetidae</taxon>
        <taxon>Agaricales</taxon>
        <taxon>Marasmiineae</taxon>
        <taxon>Omphalotaceae</taxon>
        <taxon>Collybiopsis</taxon>
        <taxon>Collybiopsis luxurians</taxon>
    </lineage>
</organism>
<dbReference type="Proteomes" id="UP000053593">
    <property type="component" value="Unassembled WGS sequence"/>
</dbReference>
<feature type="region of interest" description="Disordered" evidence="1">
    <location>
        <begin position="63"/>
        <end position="99"/>
    </location>
</feature>
<evidence type="ECO:0000313" key="3">
    <source>
        <dbReference type="Proteomes" id="UP000053593"/>
    </source>
</evidence>
<evidence type="ECO:0000256" key="1">
    <source>
        <dbReference type="SAM" id="MobiDB-lite"/>
    </source>
</evidence>